<protein>
    <submittedName>
        <fullName evidence="1">Uncharacterized protein</fullName>
    </submittedName>
</protein>
<name>A0ACC2PJ74_9HYME</name>
<evidence type="ECO:0000313" key="1">
    <source>
        <dbReference type="EMBL" id="KAJ8683407.1"/>
    </source>
</evidence>
<keyword evidence="2" id="KW-1185">Reference proteome</keyword>
<evidence type="ECO:0000313" key="2">
    <source>
        <dbReference type="Proteomes" id="UP001239111"/>
    </source>
</evidence>
<sequence>MSSPIAGTSTGLGGTKSDLAFSSSSPTIACRNISKGNKKNCSLPKLSPIPGPSTNSEARGYLNLSPRRVAFLRKTSRSTAHNFVDNIEENDDEKERSARRNLDQNNNSSLNISLHSGQGSASILDLSLSSDEVSNHISECLKLKAENKINQKNAFQLKMIDFLVSVLRKQNPSIDLSHGSAYLDVSSSIYGFRVDGLHSTVYKVLGASNSRKRKSDDNSHDREVNDDFDGDDRVSKNKRIRTKPLHILTNSEDLRTNVETYDPRSLVQHKRDAISSEMLLQLDQVAAVTSCKDLPVIDRIPCKQQGELLQKYKVITVENNAKIDISPFARFSFLSNSSFNIGSRLNNNFHSEDRSDHKNGADLRELNDNQFESSDALDDSNQPQPLPEVPSQLIHRMSEIHDFVDEISNISDPNTTYEYSYLRKKYIQWSGPAHWKFIFKNHALDNQREVCHLAKRRKKEVELTFTREELKHDIAQRFIRSKCSNRLCDETVVRNWSDNQNGDPSRFYSPHGDDLRRYFNDKPLEENFYQERFEEHSHNFDLNEFIDRSTEDSHHFGDLSALDENDNHLNMSAVGNLKPFVGDNLVEMPKQVHVAPFLYPYRAKKVDMHELKNAIRKSLKFSQDDQYNNSKLLSDIYKEMPTHLSRANVVSLSPALAYVSLMHVVSESNIEVNDIEELSDIIVNLPNERV</sequence>
<comment type="caution">
    <text evidence="1">The sequence shown here is derived from an EMBL/GenBank/DDBJ whole genome shotgun (WGS) entry which is preliminary data.</text>
</comment>
<gene>
    <name evidence="1" type="ORF">QAD02_019199</name>
</gene>
<dbReference type="EMBL" id="CM056741">
    <property type="protein sequence ID" value="KAJ8683407.1"/>
    <property type="molecule type" value="Genomic_DNA"/>
</dbReference>
<reference evidence="1" key="1">
    <citation type="submission" date="2023-04" db="EMBL/GenBank/DDBJ databases">
        <title>A chromosome-level genome assembly of the parasitoid wasp Eretmocerus hayati.</title>
        <authorList>
            <person name="Zhong Y."/>
            <person name="Liu S."/>
            <person name="Liu Y."/>
        </authorList>
    </citation>
    <scope>NUCLEOTIDE SEQUENCE</scope>
    <source>
        <strain evidence="1">ZJU_SS_LIU_2023</strain>
    </source>
</reference>
<organism evidence="1 2">
    <name type="scientific">Eretmocerus hayati</name>
    <dbReference type="NCBI Taxonomy" id="131215"/>
    <lineage>
        <taxon>Eukaryota</taxon>
        <taxon>Metazoa</taxon>
        <taxon>Ecdysozoa</taxon>
        <taxon>Arthropoda</taxon>
        <taxon>Hexapoda</taxon>
        <taxon>Insecta</taxon>
        <taxon>Pterygota</taxon>
        <taxon>Neoptera</taxon>
        <taxon>Endopterygota</taxon>
        <taxon>Hymenoptera</taxon>
        <taxon>Apocrita</taxon>
        <taxon>Proctotrupomorpha</taxon>
        <taxon>Chalcidoidea</taxon>
        <taxon>Aphelinidae</taxon>
        <taxon>Aphelininae</taxon>
        <taxon>Eretmocerus</taxon>
    </lineage>
</organism>
<dbReference type="Proteomes" id="UP001239111">
    <property type="component" value="Chromosome 1"/>
</dbReference>
<proteinExistence type="predicted"/>
<accession>A0ACC2PJ74</accession>